<dbReference type="EMBL" id="JAHUTI010006673">
    <property type="protein sequence ID" value="MED6234340.1"/>
    <property type="molecule type" value="Genomic_DNA"/>
</dbReference>
<evidence type="ECO:0000256" key="1">
    <source>
        <dbReference type="SAM" id="Phobius"/>
    </source>
</evidence>
<keyword evidence="1" id="KW-0812">Transmembrane</keyword>
<evidence type="ECO:0000313" key="2">
    <source>
        <dbReference type="EMBL" id="MED6234340.1"/>
    </source>
</evidence>
<gene>
    <name evidence="2" type="ORF">ATANTOWER_027392</name>
</gene>
<name>A0ABU7A9S3_9TELE</name>
<accession>A0ABU7A9S3</accession>
<keyword evidence="1" id="KW-1133">Transmembrane helix</keyword>
<proteinExistence type="predicted"/>
<reference evidence="2 3" key="1">
    <citation type="submission" date="2021-07" db="EMBL/GenBank/DDBJ databases">
        <authorList>
            <person name="Palmer J.M."/>
        </authorList>
    </citation>
    <scope>NUCLEOTIDE SEQUENCE [LARGE SCALE GENOMIC DNA]</scope>
    <source>
        <strain evidence="2 3">AT_MEX2019</strain>
        <tissue evidence="2">Muscle</tissue>
    </source>
</reference>
<dbReference type="Proteomes" id="UP001345963">
    <property type="component" value="Unassembled WGS sequence"/>
</dbReference>
<sequence length="108" mass="12323">MNRSIFRVEAAIRINKSWLETMLVLFRAFLIIFCICVCFYHLHSFCCTPFNAFPALLCFPLLQSGQAITHKLHNGTSLYHITHGAVRRIFTNSLSHGACIAHKELQSL</sequence>
<keyword evidence="3" id="KW-1185">Reference proteome</keyword>
<keyword evidence="1" id="KW-0472">Membrane</keyword>
<evidence type="ECO:0008006" key="4">
    <source>
        <dbReference type="Google" id="ProtNLM"/>
    </source>
</evidence>
<organism evidence="2 3">
    <name type="scientific">Ataeniobius toweri</name>
    <dbReference type="NCBI Taxonomy" id="208326"/>
    <lineage>
        <taxon>Eukaryota</taxon>
        <taxon>Metazoa</taxon>
        <taxon>Chordata</taxon>
        <taxon>Craniata</taxon>
        <taxon>Vertebrata</taxon>
        <taxon>Euteleostomi</taxon>
        <taxon>Actinopterygii</taxon>
        <taxon>Neopterygii</taxon>
        <taxon>Teleostei</taxon>
        <taxon>Neoteleostei</taxon>
        <taxon>Acanthomorphata</taxon>
        <taxon>Ovalentaria</taxon>
        <taxon>Atherinomorphae</taxon>
        <taxon>Cyprinodontiformes</taxon>
        <taxon>Goodeidae</taxon>
        <taxon>Ataeniobius</taxon>
    </lineage>
</organism>
<protein>
    <recommendedName>
        <fullName evidence="4">Secreted protein</fullName>
    </recommendedName>
</protein>
<evidence type="ECO:0000313" key="3">
    <source>
        <dbReference type="Proteomes" id="UP001345963"/>
    </source>
</evidence>
<comment type="caution">
    <text evidence="2">The sequence shown here is derived from an EMBL/GenBank/DDBJ whole genome shotgun (WGS) entry which is preliminary data.</text>
</comment>
<feature type="transmembrane region" description="Helical" evidence="1">
    <location>
        <begin position="21"/>
        <end position="42"/>
    </location>
</feature>